<name>A0A366MB71_9EURY</name>
<organism evidence="1 2">
    <name type="scientific">Candidatus Methanobinarius endosymbioticus</name>
    <dbReference type="NCBI Taxonomy" id="2006182"/>
    <lineage>
        <taxon>Archaea</taxon>
        <taxon>Methanobacteriati</taxon>
        <taxon>Methanobacteriota</taxon>
        <taxon>Methanomada group</taxon>
        <taxon>Methanobacteria</taxon>
        <taxon>Methanobacteriales</taxon>
        <taxon>Methanobacteriaceae</taxon>
        <taxon>Candidatus Methanobinarius</taxon>
    </lineage>
</organism>
<comment type="caution">
    <text evidence="1">The sequence shown here is derived from an EMBL/GenBank/DDBJ whole genome shotgun (WGS) entry which is preliminary data.</text>
</comment>
<proteinExistence type="predicted"/>
<gene>
    <name evidence="1" type="ORF">ALNOE001_15480</name>
</gene>
<accession>A0A366MB71</accession>
<dbReference type="SUPFAM" id="SSF143631">
    <property type="entry name" value="ApbE-like"/>
    <property type="match status" value="1"/>
</dbReference>
<dbReference type="InterPro" id="IPR003374">
    <property type="entry name" value="ApbE-like_sf"/>
</dbReference>
<evidence type="ECO:0000313" key="2">
    <source>
        <dbReference type="Proteomes" id="UP000253099"/>
    </source>
</evidence>
<sequence length="61" mass="6765">MINGSNIANVGPTATLAGTIAELSLDYILKNNSNYSILDNGGDIAFFNLEFMREIRHYLEK</sequence>
<dbReference type="AlphaFoldDB" id="A0A366MB71"/>
<dbReference type="Proteomes" id="UP000253099">
    <property type="component" value="Unassembled WGS sequence"/>
</dbReference>
<protein>
    <submittedName>
        <fullName evidence="1">Uncharacterized protein</fullName>
    </submittedName>
</protein>
<evidence type="ECO:0000313" key="1">
    <source>
        <dbReference type="EMBL" id="RBQ22762.1"/>
    </source>
</evidence>
<dbReference type="Gene3D" id="3.10.520.10">
    <property type="entry name" value="ApbE-like domains"/>
    <property type="match status" value="1"/>
</dbReference>
<dbReference type="EMBL" id="NIZT01000043">
    <property type="protein sequence ID" value="RBQ22762.1"/>
    <property type="molecule type" value="Genomic_DNA"/>
</dbReference>
<reference evidence="1 2" key="1">
    <citation type="submission" date="2018-06" db="EMBL/GenBank/DDBJ databases">
        <title>Genomic insight into two independent archaeal endosymbiosis events.</title>
        <authorList>
            <person name="Lind A.E."/>
            <person name="Lewis W.H."/>
            <person name="Spang A."/>
            <person name="Guy L."/>
            <person name="Embley M.T."/>
            <person name="Ettema T.J.G."/>
        </authorList>
    </citation>
    <scope>NUCLEOTIDE SEQUENCE [LARGE SCALE GENOMIC DNA]</scope>
    <source>
        <strain evidence="1">NOE</strain>
    </source>
</reference>
<keyword evidence="2" id="KW-1185">Reference proteome</keyword>